<protein>
    <submittedName>
        <fullName evidence="2">Adenylate/guanylate cyclase domain-containing protein</fullName>
    </submittedName>
</protein>
<keyword evidence="3" id="KW-1185">Reference proteome</keyword>
<dbReference type="RefSeq" id="WP_367955623.1">
    <property type="nucleotide sequence ID" value="NZ_JBDPGJ010000004.1"/>
</dbReference>
<dbReference type="InterPro" id="IPR050697">
    <property type="entry name" value="Adenylyl/Guanylyl_Cyclase_3/4"/>
</dbReference>
<comment type="caution">
    <text evidence="2">The sequence shown here is derived from an EMBL/GenBank/DDBJ whole genome shotgun (WGS) entry which is preliminary data.</text>
</comment>
<evidence type="ECO:0000313" key="2">
    <source>
        <dbReference type="EMBL" id="MEX0407755.1"/>
    </source>
</evidence>
<reference evidence="2 3" key="1">
    <citation type="submission" date="2024-05" db="EMBL/GenBank/DDBJ databases">
        <authorList>
            <person name="Jiang F."/>
        </authorList>
    </citation>
    <scope>NUCLEOTIDE SEQUENCE [LARGE SCALE GENOMIC DNA]</scope>
    <source>
        <strain evidence="2 3">LZ166</strain>
    </source>
</reference>
<name>A0ABV3SN54_9HYPH</name>
<dbReference type="Gene3D" id="3.30.70.1230">
    <property type="entry name" value="Nucleotide cyclase"/>
    <property type="match status" value="1"/>
</dbReference>
<evidence type="ECO:0000259" key="1">
    <source>
        <dbReference type="PROSITE" id="PS50125"/>
    </source>
</evidence>
<dbReference type="CDD" id="cd07302">
    <property type="entry name" value="CHD"/>
    <property type="match status" value="1"/>
</dbReference>
<gene>
    <name evidence="2" type="ORF">ABGN05_19010</name>
</gene>
<dbReference type="SUPFAM" id="SSF55073">
    <property type="entry name" value="Nucleotide cyclase"/>
    <property type="match status" value="1"/>
</dbReference>
<dbReference type="PROSITE" id="PS50125">
    <property type="entry name" value="GUANYLATE_CYCLASE_2"/>
    <property type="match status" value="1"/>
</dbReference>
<organism evidence="2 3">
    <name type="scientific">Aquibium pacificus</name>
    <dbReference type="NCBI Taxonomy" id="3153579"/>
    <lineage>
        <taxon>Bacteria</taxon>
        <taxon>Pseudomonadati</taxon>
        <taxon>Pseudomonadota</taxon>
        <taxon>Alphaproteobacteria</taxon>
        <taxon>Hyphomicrobiales</taxon>
        <taxon>Phyllobacteriaceae</taxon>
        <taxon>Aquibium</taxon>
    </lineage>
</organism>
<dbReference type="PANTHER" id="PTHR43081:SF19">
    <property type="entry name" value="PH-SENSITIVE ADENYLATE CYCLASE RV1264"/>
    <property type="match status" value="1"/>
</dbReference>
<dbReference type="Proteomes" id="UP001556692">
    <property type="component" value="Unassembled WGS sequence"/>
</dbReference>
<dbReference type="PANTHER" id="PTHR43081">
    <property type="entry name" value="ADENYLATE CYCLASE, TERMINAL-DIFFERENTIATION SPECIFIC-RELATED"/>
    <property type="match status" value="1"/>
</dbReference>
<dbReference type="Pfam" id="PF00211">
    <property type="entry name" value="Guanylate_cyc"/>
    <property type="match status" value="1"/>
</dbReference>
<proteinExistence type="predicted"/>
<dbReference type="InterPro" id="IPR029787">
    <property type="entry name" value="Nucleotide_cyclase"/>
</dbReference>
<sequence length="224" mass="23173">MQLVATEGSSSAAVAFVDLAGSSAIADLFGDAAALKIIDQFADLVRSAIEGQGEVVKWIGDEAMLSFPDATKALVALGRLIPSCRAVPEIPLTRTGIHLGSVMQRNGDIFGSTVNIASRIAAMAAAGQVLASQPVAEIAGALGISSRKLGAVGLRSVAEPVTLHTLDLSEEVDPVWVDPVCKMLAPYAAFSRTDAGPWFCSDRCREAFRASPATYLATSASVPG</sequence>
<feature type="domain" description="Guanylate cyclase" evidence="1">
    <location>
        <begin position="13"/>
        <end position="121"/>
    </location>
</feature>
<dbReference type="EMBL" id="JBDPGJ010000004">
    <property type="protein sequence ID" value="MEX0407755.1"/>
    <property type="molecule type" value="Genomic_DNA"/>
</dbReference>
<evidence type="ECO:0000313" key="3">
    <source>
        <dbReference type="Proteomes" id="UP001556692"/>
    </source>
</evidence>
<dbReference type="InterPro" id="IPR001054">
    <property type="entry name" value="A/G_cyclase"/>
</dbReference>
<accession>A0ABV3SN54</accession>